<dbReference type="Proteomes" id="UP000186465">
    <property type="component" value="Unassembled WGS sequence"/>
</dbReference>
<feature type="domain" description="Acyl-CoA thioesterase-like N-terminal HotDog" evidence="3">
    <location>
        <begin position="51"/>
        <end position="129"/>
    </location>
</feature>
<evidence type="ECO:0000313" key="5">
    <source>
        <dbReference type="EMBL" id="OKL49351.1"/>
    </source>
</evidence>
<evidence type="ECO:0000259" key="4">
    <source>
        <dbReference type="Pfam" id="PF20789"/>
    </source>
</evidence>
<dbReference type="CDD" id="cd03445">
    <property type="entry name" value="Thioesterase_II_repeat2"/>
    <property type="match status" value="1"/>
</dbReference>
<dbReference type="InterPro" id="IPR049450">
    <property type="entry name" value="ACOT8-like_C"/>
</dbReference>
<evidence type="ECO:0000256" key="1">
    <source>
        <dbReference type="ARBA" id="ARBA00006538"/>
    </source>
</evidence>
<dbReference type="PANTHER" id="PTHR11066:SF34">
    <property type="entry name" value="ACYL-COENZYME A THIOESTERASE 8"/>
    <property type="match status" value="1"/>
</dbReference>
<comment type="caution">
    <text evidence="5">The sequence shown here is derived from an EMBL/GenBank/DDBJ whole genome shotgun (WGS) entry which is preliminary data.</text>
</comment>
<dbReference type="Pfam" id="PF13622">
    <property type="entry name" value="4HBT_3"/>
    <property type="match status" value="1"/>
</dbReference>
<comment type="similarity">
    <text evidence="1">Belongs to the C/M/P thioester hydrolase family.</text>
</comment>
<organism evidence="5 6">
    <name type="scientific">Boudabousia marimammalium</name>
    <dbReference type="NCBI Taxonomy" id="156892"/>
    <lineage>
        <taxon>Bacteria</taxon>
        <taxon>Bacillati</taxon>
        <taxon>Actinomycetota</taxon>
        <taxon>Actinomycetes</taxon>
        <taxon>Actinomycetales</taxon>
        <taxon>Actinomycetaceae</taxon>
        <taxon>Boudabousia</taxon>
    </lineage>
</organism>
<dbReference type="SUPFAM" id="SSF54637">
    <property type="entry name" value="Thioesterase/thiol ester dehydrase-isomerase"/>
    <property type="match status" value="2"/>
</dbReference>
<dbReference type="CDD" id="cd03444">
    <property type="entry name" value="Thioesterase_II_repeat1"/>
    <property type="match status" value="1"/>
</dbReference>
<dbReference type="GO" id="GO:0009062">
    <property type="term" value="P:fatty acid catabolic process"/>
    <property type="evidence" value="ECO:0007669"/>
    <property type="project" value="TreeGrafter"/>
</dbReference>
<dbReference type="InterPro" id="IPR003703">
    <property type="entry name" value="Acyl_CoA_thio"/>
</dbReference>
<dbReference type="GO" id="GO:0005829">
    <property type="term" value="C:cytosol"/>
    <property type="evidence" value="ECO:0007669"/>
    <property type="project" value="TreeGrafter"/>
</dbReference>
<dbReference type="InterPro" id="IPR042171">
    <property type="entry name" value="Acyl-CoA_hotdog"/>
</dbReference>
<dbReference type="EMBL" id="MPDM01000004">
    <property type="protein sequence ID" value="OKL49351.1"/>
    <property type="molecule type" value="Genomic_DNA"/>
</dbReference>
<evidence type="ECO:0000313" key="6">
    <source>
        <dbReference type="Proteomes" id="UP000186465"/>
    </source>
</evidence>
<reference evidence="6" key="1">
    <citation type="submission" date="2016-11" db="EMBL/GenBank/DDBJ databases">
        <title>Actinomyces gypaetusis sp. nov. isolated from Gypaetus barbatus in Qinghai Tibet Plateau China.</title>
        <authorList>
            <person name="Meng X."/>
        </authorList>
    </citation>
    <scope>NUCLEOTIDE SEQUENCE [LARGE SCALE GENOMIC DNA]</scope>
    <source>
        <strain evidence="6">DSM 15383</strain>
    </source>
</reference>
<dbReference type="Gene3D" id="2.40.160.210">
    <property type="entry name" value="Acyl-CoA thioesterase, double hotdog domain"/>
    <property type="match status" value="1"/>
</dbReference>
<name>A0A1Q5PP38_9ACTO</name>
<gene>
    <name evidence="5" type="ORF">BM477_05075</name>
</gene>
<dbReference type="Pfam" id="PF20789">
    <property type="entry name" value="4HBT_3C"/>
    <property type="match status" value="1"/>
</dbReference>
<proteinExistence type="inferred from homology"/>
<dbReference type="InterPro" id="IPR049449">
    <property type="entry name" value="TesB_ACOT8-like_N"/>
</dbReference>
<sequence>MGDVSILPTLSPIPVKAAENTPASNTLKCLSLTKGSESTLVGQSLPQLFAHVYGGQLISQALMAAAAAVDDERQDYPHSVHANFLRAGSTDEEIVYTPSALTNGRSFAARLVQAHQGHRRLLELTASFQRPQSGVTHGLATPLVKKPEAFESSLDFFASQKGPLAEFLAETSAFDLRHVDGRVYTHPAAERSGPHRVWLRPRCEVPSNPQIVHRALLAYVLDQLLMEPLLKRQGLCWTTPGLALASLDYSIWFHHNIDINDWYLFVGDSPVASGSRGLIQASIFDSSFRLVATIAQEAMIRLPQEGEDAGRWAFDGRGLKTANK</sequence>
<keyword evidence="2" id="KW-0378">Hydrolase</keyword>
<accession>A0A1Q5PP38</accession>
<evidence type="ECO:0000256" key="2">
    <source>
        <dbReference type="ARBA" id="ARBA00022801"/>
    </source>
</evidence>
<dbReference type="GO" id="GO:0047617">
    <property type="term" value="F:fatty acyl-CoA hydrolase activity"/>
    <property type="evidence" value="ECO:0007669"/>
    <property type="project" value="InterPro"/>
</dbReference>
<evidence type="ECO:0000259" key="3">
    <source>
        <dbReference type="Pfam" id="PF13622"/>
    </source>
</evidence>
<keyword evidence="6" id="KW-1185">Reference proteome</keyword>
<evidence type="ECO:0008006" key="7">
    <source>
        <dbReference type="Google" id="ProtNLM"/>
    </source>
</evidence>
<dbReference type="PANTHER" id="PTHR11066">
    <property type="entry name" value="ACYL-COA THIOESTERASE"/>
    <property type="match status" value="1"/>
</dbReference>
<dbReference type="STRING" id="156892.BM477_05075"/>
<dbReference type="InterPro" id="IPR029069">
    <property type="entry name" value="HotDog_dom_sf"/>
</dbReference>
<dbReference type="AlphaFoldDB" id="A0A1Q5PP38"/>
<dbReference type="GO" id="GO:0006637">
    <property type="term" value="P:acyl-CoA metabolic process"/>
    <property type="evidence" value="ECO:0007669"/>
    <property type="project" value="InterPro"/>
</dbReference>
<protein>
    <recommendedName>
        <fullName evidence="7">Acyl-CoA thioesterase II</fullName>
    </recommendedName>
</protein>
<feature type="domain" description="Acyl-CoA thioesterase-like C-terminal" evidence="4">
    <location>
        <begin position="173"/>
        <end position="300"/>
    </location>
</feature>